<reference evidence="1 2" key="1">
    <citation type="journal article" date="2018" name="Sci. Rep.">
        <title>Genomic signatures of local adaptation to the degree of environmental predictability in rotifers.</title>
        <authorList>
            <person name="Franch-Gras L."/>
            <person name="Hahn C."/>
            <person name="Garcia-Roger E.M."/>
            <person name="Carmona M.J."/>
            <person name="Serra M."/>
            <person name="Gomez A."/>
        </authorList>
    </citation>
    <scope>NUCLEOTIDE SEQUENCE [LARGE SCALE GENOMIC DNA]</scope>
    <source>
        <strain evidence="1">HYR1</strain>
    </source>
</reference>
<dbReference type="Proteomes" id="UP000276133">
    <property type="component" value="Unassembled WGS sequence"/>
</dbReference>
<sequence>MIYPIRNQKEPLCIGEVALDSFERRSAFFYARMLRIFFSSSSSSSSVNCCTAKKIAIPTPVWRLAH</sequence>
<keyword evidence="2" id="KW-1185">Reference proteome</keyword>
<evidence type="ECO:0000313" key="2">
    <source>
        <dbReference type="Proteomes" id="UP000276133"/>
    </source>
</evidence>
<proteinExistence type="predicted"/>
<dbReference type="AlphaFoldDB" id="A0A3M7RCJ4"/>
<name>A0A3M7RCJ4_BRAPC</name>
<evidence type="ECO:0000313" key="1">
    <source>
        <dbReference type="EMBL" id="RNA21283.1"/>
    </source>
</evidence>
<organism evidence="1 2">
    <name type="scientific">Brachionus plicatilis</name>
    <name type="common">Marine rotifer</name>
    <name type="synonym">Brachionus muelleri</name>
    <dbReference type="NCBI Taxonomy" id="10195"/>
    <lineage>
        <taxon>Eukaryota</taxon>
        <taxon>Metazoa</taxon>
        <taxon>Spiralia</taxon>
        <taxon>Gnathifera</taxon>
        <taxon>Rotifera</taxon>
        <taxon>Eurotatoria</taxon>
        <taxon>Monogononta</taxon>
        <taxon>Pseudotrocha</taxon>
        <taxon>Ploima</taxon>
        <taxon>Brachionidae</taxon>
        <taxon>Brachionus</taxon>
    </lineage>
</organism>
<comment type="caution">
    <text evidence="1">The sequence shown here is derived from an EMBL/GenBank/DDBJ whole genome shotgun (WGS) entry which is preliminary data.</text>
</comment>
<dbReference type="EMBL" id="REGN01003700">
    <property type="protein sequence ID" value="RNA21283.1"/>
    <property type="molecule type" value="Genomic_DNA"/>
</dbReference>
<protein>
    <submittedName>
        <fullName evidence="1">Uncharacterized protein</fullName>
    </submittedName>
</protein>
<gene>
    <name evidence="1" type="ORF">BpHYR1_050120</name>
</gene>
<accession>A0A3M7RCJ4</accession>